<name>A0A5E4M9W1_9HEMI</name>
<feature type="region of interest" description="Disordered" evidence="4">
    <location>
        <begin position="454"/>
        <end position="488"/>
    </location>
</feature>
<feature type="region of interest" description="Disordered" evidence="4">
    <location>
        <begin position="505"/>
        <end position="526"/>
    </location>
</feature>
<protein>
    <recommendedName>
        <fullName evidence="7">Claspin</fullName>
    </recommendedName>
</protein>
<dbReference type="PANTHER" id="PTHR14396">
    <property type="entry name" value="CLASPIN"/>
    <property type="match status" value="1"/>
</dbReference>
<evidence type="ECO:0000256" key="3">
    <source>
        <dbReference type="ARBA" id="ARBA00023242"/>
    </source>
</evidence>
<reference evidence="5 6" key="1">
    <citation type="submission" date="2019-08" db="EMBL/GenBank/DDBJ databases">
        <authorList>
            <person name="Alioto T."/>
            <person name="Alioto T."/>
            <person name="Gomez Garrido J."/>
        </authorList>
    </citation>
    <scope>NUCLEOTIDE SEQUENCE [LARGE SCALE GENOMIC DNA]</scope>
</reference>
<feature type="compositionally biased region" description="Polar residues" evidence="4">
    <location>
        <begin position="274"/>
        <end position="289"/>
    </location>
</feature>
<feature type="compositionally biased region" description="Acidic residues" evidence="4">
    <location>
        <begin position="510"/>
        <end position="524"/>
    </location>
</feature>
<evidence type="ECO:0000256" key="2">
    <source>
        <dbReference type="ARBA" id="ARBA00022553"/>
    </source>
</evidence>
<feature type="region of interest" description="Disordered" evidence="4">
    <location>
        <begin position="204"/>
        <end position="409"/>
    </location>
</feature>
<gene>
    <name evidence="5" type="ORF">CINCED_3A012726</name>
</gene>
<keyword evidence="6" id="KW-1185">Reference proteome</keyword>
<keyword evidence="2" id="KW-0597">Phosphoprotein</keyword>
<feature type="compositionally biased region" description="Acidic residues" evidence="4">
    <location>
        <begin position="344"/>
        <end position="360"/>
    </location>
</feature>
<feature type="region of interest" description="Disordered" evidence="4">
    <location>
        <begin position="85"/>
        <end position="118"/>
    </location>
</feature>
<feature type="compositionally biased region" description="Acidic residues" evidence="4">
    <location>
        <begin position="397"/>
        <end position="409"/>
    </location>
</feature>
<feature type="compositionally biased region" description="Polar residues" evidence="4">
    <location>
        <begin position="307"/>
        <end position="327"/>
    </location>
</feature>
<evidence type="ECO:0000313" key="6">
    <source>
        <dbReference type="Proteomes" id="UP000325440"/>
    </source>
</evidence>
<feature type="compositionally biased region" description="Polar residues" evidence="4">
    <location>
        <begin position="96"/>
        <end position="107"/>
    </location>
</feature>
<organism evidence="5 6">
    <name type="scientific">Cinara cedri</name>
    <dbReference type="NCBI Taxonomy" id="506608"/>
    <lineage>
        <taxon>Eukaryota</taxon>
        <taxon>Metazoa</taxon>
        <taxon>Ecdysozoa</taxon>
        <taxon>Arthropoda</taxon>
        <taxon>Hexapoda</taxon>
        <taxon>Insecta</taxon>
        <taxon>Pterygota</taxon>
        <taxon>Neoptera</taxon>
        <taxon>Paraneoptera</taxon>
        <taxon>Hemiptera</taxon>
        <taxon>Sternorrhyncha</taxon>
        <taxon>Aphidomorpha</taxon>
        <taxon>Aphidoidea</taxon>
        <taxon>Aphididae</taxon>
        <taxon>Lachninae</taxon>
        <taxon>Cinara</taxon>
    </lineage>
</organism>
<dbReference type="GO" id="GO:0005634">
    <property type="term" value="C:nucleus"/>
    <property type="evidence" value="ECO:0007669"/>
    <property type="project" value="UniProtKB-SubCell"/>
</dbReference>
<feature type="compositionally biased region" description="Basic and acidic residues" evidence="4">
    <location>
        <begin position="108"/>
        <end position="118"/>
    </location>
</feature>
<proteinExistence type="predicted"/>
<feature type="region of interest" description="Disordered" evidence="4">
    <location>
        <begin position="671"/>
        <end position="706"/>
    </location>
</feature>
<feature type="compositionally biased region" description="Acidic residues" evidence="4">
    <location>
        <begin position="204"/>
        <end position="230"/>
    </location>
</feature>
<dbReference type="OrthoDB" id="5859781at2759"/>
<evidence type="ECO:0000256" key="4">
    <source>
        <dbReference type="SAM" id="MobiDB-lite"/>
    </source>
</evidence>
<evidence type="ECO:0000256" key="1">
    <source>
        <dbReference type="ARBA" id="ARBA00004123"/>
    </source>
</evidence>
<dbReference type="PANTHER" id="PTHR14396:SF10">
    <property type="entry name" value="CLASPIN"/>
    <property type="match status" value="1"/>
</dbReference>
<accession>A0A5E4M9W1</accession>
<dbReference type="Proteomes" id="UP000325440">
    <property type="component" value="Unassembled WGS sequence"/>
</dbReference>
<dbReference type="InterPro" id="IPR024146">
    <property type="entry name" value="Claspin"/>
</dbReference>
<comment type="subcellular location">
    <subcellularLocation>
        <location evidence="1">Nucleus</location>
    </subcellularLocation>
</comment>
<dbReference type="GO" id="GO:0033314">
    <property type="term" value="P:mitotic DNA replication checkpoint signaling"/>
    <property type="evidence" value="ECO:0007669"/>
    <property type="project" value="TreeGrafter"/>
</dbReference>
<feature type="compositionally biased region" description="Acidic residues" evidence="4">
    <location>
        <begin position="370"/>
        <end position="389"/>
    </location>
</feature>
<keyword evidence="3" id="KW-0539">Nucleus</keyword>
<dbReference type="GO" id="GO:0007095">
    <property type="term" value="P:mitotic G2 DNA damage checkpoint signaling"/>
    <property type="evidence" value="ECO:0007669"/>
    <property type="project" value="TreeGrafter"/>
</dbReference>
<feature type="compositionally biased region" description="Polar residues" evidence="4">
    <location>
        <begin position="677"/>
        <end position="688"/>
    </location>
</feature>
<feature type="region of interest" description="Disordered" evidence="4">
    <location>
        <begin position="131"/>
        <end position="185"/>
    </location>
</feature>
<evidence type="ECO:0000313" key="5">
    <source>
        <dbReference type="EMBL" id="VVC28849.1"/>
    </source>
</evidence>
<dbReference type="AlphaFoldDB" id="A0A5E4M9W1"/>
<dbReference type="EMBL" id="CABPRJ010000484">
    <property type="protein sequence ID" value="VVC28849.1"/>
    <property type="molecule type" value="Genomic_DNA"/>
</dbReference>
<dbReference type="GO" id="GO:0010997">
    <property type="term" value="F:anaphase-promoting complex binding"/>
    <property type="evidence" value="ECO:0007669"/>
    <property type="project" value="TreeGrafter"/>
</dbReference>
<feature type="compositionally biased region" description="Acidic residues" evidence="4">
    <location>
        <begin position="146"/>
        <end position="159"/>
    </location>
</feature>
<evidence type="ECO:0008006" key="7">
    <source>
        <dbReference type="Google" id="ProtNLM"/>
    </source>
</evidence>
<feature type="compositionally biased region" description="Acidic residues" evidence="4">
    <location>
        <begin position="474"/>
        <end position="488"/>
    </location>
</feature>
<sequence length="706" mass="80999">MKSSTKNKHKVDDVSRETQRLVMSSSVHLPYHIPKQKSLKDFLNRQKIPLENQVSLTGPKKLLRKAWEFIETKEQNVEKFYNEISIQDEDNEEPKSSSNDGVQTFQTEKNRNFIDLDDNNYNKEKMVVEYDDEENCENSSINSDSSDCDEASSINDDENSKEATSLCSEEFPIQPVEHQDNEKLKHHFNSNKFDDIAKQFIDNEAELSELEESSDDEDSFINSSENEEEIEISKKKKRPTLLLSESSDDEHISDIEIEMTSNDIIPLSNELEKNTPTSLIDNGHNSNTEMKIDTNDLSPLFNESEKNISTQQLMELCSGQFQTQPESQENELEDNFDSSVPLDNLDEDSENDQSDEDEDDMPKLTSVNDFFDDEAELSESDWSSDDENQDAEKLDKLDEEDGDKDELDENLIKDGLDKIYMRQLLDDDIKQVTELKERLLEDGELYSDTGRKRKFQWGDNDQDDDSFKKPLFSDSEDENEVVNGDDGDDLSGLWRKERYKRESYLSQTNDSEDEILPDNCEESGDNSQTSMILAVKKTHVIKLKNEGIFQSKDKSIVVNVNHSDSSNKNKKTENGLTLPCVAKVTKAVCINSQSNKLLKGSFMKRRNVNKIVTLLNMNKNNDQVDSGNYLNKDIRPLTTITAKACNNPFAYMLMDGKKQDNTNLISKEMNTEKNDNEFYNQPSISGQLTEETKKKKNTNSILMHLE</sequence>